<organism evidence="2 3">
    <name type="scientific">Undibacterium umbellatum</name>
    <dbReference type="NCBI Taxonomy" id="2762300"/>
    <lineage>
        <taxon>Bacteria</taxon>
        <taxon>Pseudomonadati</taxon>
        <taxon>Pseudomonadota</taxon>
        <taxon>Betaproteobacteria</taxon>
        <taxon>Burkholderiales</taxon>
        <taxon>Oxalobacteraceae</taxon>
        <taxon>Undibacterium</taxon>
    </lineage>
</organism>
<dbReference type="EMBL" id="JACOFX010000001">
    <property type="protein sequence ID" value="MBC3906250.1"/>
    <property type="molecule type" value="Genomic_DNA"/>
</dbReference>
<proteinExistence type="predicted"/>
<reference evidence="2 3" key="1">
    <citation type="submission" date="2020-08" db="EMBL/GenBank/DDBJ databases">
        <title>Novel species isolated from subtropical streams in China.</title>
        <authorList>
            <person name="Lu H."/>
        </authorList>
    </citation>
    <scope>NUCLEOTIDE SEQUENCE [LARGE SCALE GENOMIC DNA]</scope>
    <source>
        <strain evidence="2 3">NL8W</strain>
    </source>
</reference>
<name>A0ABR6Z4I2_9BURK</name>
<keyword evidence="3" id="KW-1185">Reference proteome</keyword>
<feature type="domain" description="DUF4224" evidence="1">
    <location>
        <begin position="5"/>
        <end position="41"/>
    </location>
</feature>
<evidence type="ECO:0000259" key="1">
    <source>
        <dbReference type="Pfam" id="PF13986"/>
    </source>
</evidence>
<gene>
    <name evidence="2" type="ORF">H8L47_01580</name>
</gene>
<dbReference type="InterPro" id="IPR025319">
    <property type="entry name" value="DUF4224"/>
</dbReference>
<evidence type="ECO:0000313" key="2">
    <source>
        <dbReference type="EMBL" id="MBC3906250.1"/>
    </source>
</evidence>
<comment type="caution">
    <text evidence="2">The sequence shown here is derived from an EMBL/GenBank/DDBJ whole genome shotgun (WGS) entry which is preliminary data.</text>
</comment>
<accession>A0ABR6Z4I2</accession>
<sequence length="71" mass="8203">MSELTLSQEEIVEVTGFKIPSKQIRFLKEIGIEAKKRRDNTVFVNRFAYMAAANPKPPEQEPTPKLKSIRR</sequence>
<protein>
    <submittedName>
        <fullName evidence="2">DUF4224 domain-containing protein</fullName>
    </submittedName>
</protein>
<dbReference type="RefSeq" id="WP_186951485.1">
    <property type="nucleotide sequence ID" value="NZ_JACOFX010000001.1"/>
</dbReference>
<dbReference type="Pfam" id="PF13986">
    <property type="entry name" value="DUF4224"/>
    <property type="match status" value="1"/>
</dbReference>
<evidence type="ECO:0000313" key="3">
    <source>
        <dbReference type="Proteomes" id="UP000646911"/>
    </source>
</evidence>
<dbReference type="Proteomes" id="UP000646911">
    <property type="component" value="Unassembled WGS sequence"/>
</dbReference>